<keyword evidence="3" id="KW-0949">S-adenosyl-L-methionine</keyword>
<dbReference type="HOGENOM" id="CLU_067676_8_0_1"/>
<dbReference type="CDD" id="cd02440">
    <property type="entry name" value="AdoMet_MTases"/>
    <property type="match status" value="1"/>
</dbReference>
<gene>
    <name evidence="5" type="ORF">HMPREF1541_01331</name>
</gene>
<keyword evidence="1" id="KW-0489">Methyltransferase</keyword>
<dbReference type="GO" id="GO:0008171">
    <property type="term" value="F:O-methyltransferase activity"/>
    <property type="evidence" value="ECO:0007669"/>
    <property type="project" value="InterPro"/>
</dbReference>
<dbReference type="GeneID" id="19968670"/>
<evidence type="ECO:0000256" key="4">
    <source>
        <dbReference type="ARBA" id="ARBA00023453"/>
    </source>
</evidence>
<dbReference type="Pfam" id="PF01596">
    <property type="entry name" value="Methyltransf_3"/>
    <property type="match status" value="1"/>
</dbReference>
<dbReference type="PROSITE" id="PS51682">
    <property type="entry name" value="SAM_OMT_I"/>
    <property type="match status" value="1"/>
</dbReference>
<keyword evidence="2" id="KW-0808">Transferase</keyword>
<evidence type="ECO:0000256" key="3">
    <source>
        <dbReference type="ARBA" id="ARBA00022691"/>
    </source>
</evidence>
<dbReference type="PANTHER" id="PTHR10509">
    <property type="entry name" value="O-METHYLTRANSFERASE-RELATED"/>
    <property type="match status" value="1"/>
</dbReference>
<dbReference type="Proteomes" id="UP000030752">
    <property type="component" value="Unassembled WGS sequence"/>
</dbReference>
<dbReference type="GO" id="GO:0008757">
    <property type="term" value="F:S-adenosylmethionine-dependent methyltransferase activity"/>
    <property type="evidence" value="ECO:0007669"/>
    <property type="project" value="TreeGrafter"/>
</dbReference>
<dbReference type="InterPro" id="IPR050362">
    <property type="entry name" value="Cation-dep_OMT"/>
</dbReference>
<evidence type="ECO:0000313" key="6">
    <source>
        <dbReference type="Proteomes" id="UP000030752"/>
    </source>
</evidence>
<dbReference type="GO" id="GO:0032259">
    <property type="term" value="P:methylation"/>
    <property type="evidence" value="ECO:0007669"/>
    <property type="project" value="UniProtKB-KW"/>
</dbReference>
<dbReference type="SUPFAM" id="SSF53335">
    <property type="entry name" value="S-adenosyl-L-methionine-dependent methyltransferases"/>
    <property type="match status" value="1"/>
</dbReference>
<organism evidence="5 6">
    <name type="scientific">Cyphellophora europaea (strain CBS 101466)</name>
    <name type="common">Phialophora europaea</name>
    <dbReference type="NCBI Taxonomy" id="1220924"/>
    <lineage>
        <taxon>Eukaryota</taxon>
        <taxon>Fungi</taxon>
        <taxon>Dikarya</taxon>
        <taxon>Ascomycota</taxon>
        <taxon>Pezizomycotina</taxon>
        <taxon>Eurotiomycetes</taxon>
        <taxon>Chaetothyriomycetidae</taxon>
        <taxon>Chaetothyriales</taxon>
        <taxon>Cyphellophoraceae</taxon>
        <taxon>Cyphellophora</taxon>
    </lineage>
</organism>
<evidence type="ECO:0000313" key="5">
    <source>
        <dbReference type="EMBL" id="ETN47140.1"/>
    </source>
</evidence>
<dbReference type="EMBL" id="KB822711">
    <property type="protein sequence ID" value="ETN47140.1"/>
    <property type="molecule type" value="Genomic_DNA"/>
</dbReference>
<keyword evidence="6" id="KW-1185">Reference proteome</keyword>
<dbReference type="InterPro" id="IPR029063">
    <property type="entry name" value="SAM-dependent_MTases_sf"/>
</dbReference>
<dbReference type="VEuPathDB" id="FungiDB:HMPREF1541_01331"/>
<dbReference type="PANTHER" id="PTHR10509:SF14">
    <property type="entry name" value="CAFFEOYL-COA O-METHYLTRANSFERASE 3-RELATED"/>
    <property type="match status" value="1"/>
</dbReference>
<dbReference type="AlphaFoldDB" id="W2SES9"/>
<dbReference type="Gene3D" id="3.40.50.150">
    <property type="entry name" value="Vaccinia Virus protein VP39"/>
    <property type="match status" value="1"/>
</dbReference>
<dbReference type="InterPro" id="IPR002935">
    <property type="entry name" value="SAM_O-MeTrfase"/>
</dbReference>
<dbReference type="RefSeq" id="XP_008711852.1">
    <property type="nucleotide sequence ID" value="XM_008713630.1"/>
</dbReference>
<dbReference type="InParanoid" id="W2SES9"/>
<evidence type="ECO:0008006" key="7">
    <source>
        <dbReference type="Google" id="ProtNLM"/>
    </source>
</evidence>
<evidence type="ECO:0000256" key="2">
    <source>
        <dbReference type="ARBA" id="ARBA00022679"/>
    </source>
</evidence>
<comment type="similarity">
    <text evidence="4">Belongs to the class I-like SAM-binding methyltransferase superfamily. Cation-dependent O-methyltransferase family.</text>
</comment>
<sequence>MTRKFAEHNDPNLGEDAYEQSARVDAVDHYTNSHLLNPSRNKYHDVLEKAYDNSLAAGLPDISCAPSQAKYLSLQVRATRAKNVLEVGTLGGYSAIWMASAGSHVHVTTVEVDPHHKKVAEQNIANAGLSDQIDVLLGPGVNVLSKLREEVASGKRQQFDFVFIDADKENNLTYLQIGLDMTTPGTSFFIDNVVRRGKLANPVAAKEDSRVKATRELVETVGTDERLEAVVVQTVSEKNYDGFLMAVKV</sequence>
<proteinExistence type="inferred from homology"/>
<accession>W2SES9</accession>
<name>W2SES9_CYPE1</name>
<evidence type="ECO:0000256" key="1">
    <source>
        <dbReference type="ARBA" id="ARBA00022603"/>
    </source>
</evidence>
<dbReference type="eggNOG" id="KOG1663">
    <property type="taxonomic scope" value="Eukaryota"/>
</dbReference>
<dbReference type="STRING" id="1220924.W2SES9"/>
<dbReference type="OrthoDB" id="10251242at2759"/>
<protein>
    <recommendedName>
        <fullName evidence="7">O-methyltransferase</fullName>
    </recommendedName>
</protein>
<reference evidence="5 6" key="1">
    <citation type="submission" date="2013-03" db="EMBL/GenBank/DDBJ databases">
        <title>The Genome Sequence of Phialophora europaea CBS 101466.</title>
        <authorList>
            <consortium name="The Broad Institute Genomics Platform"/>
            <person name="Cuomo C."/>
            <person name="de Hoog S."/>
            <person name="Gorbushina A."/>
            <person name="Walker B."/>
            <person name="Young S.K."/>
            <person name="Zeng Q."/>
            <person name="Gargeya S."/>
            <person name="Fitzgerald M."/>
            <person name="Haas B."/>
            <person name="Abouelleil A."/>
            <person name="Allen A.W."/>
            <person name="Alvarado L."/>
            <person name="Arachchi H.M."/>
            <person name="Berlin A.M."/>
            <person name="Chapman S.B."/>
            <person name="Gainer-Dewar J."/>
            <person name="Goldberg J."/>
            <person name="Griggs A."/>
            <person name="Gujja S."/>
            <person name="Hansen M."/>
            <person name="Howarth C."/>
            <person name="Imamovic A."/>
            <person name="Ireland A."/>
            <person name="Larimer J."/>
            <person name="McCowan C."/>
            <person name="Murphy C."/>
            <person name="Pearson M."/>
            <person name="Poon T.W."/>
            <person name="Priest M."/>
            <person name="Roberts A."/>
            <person name="Saif S."/>
            <person name="Shea T."/>
            <person name="Sisk P."/>
            <person name="Sykes S."/>
            <person name="Wortman J."/>
            <person name="Nusbaum C."/>
            <person name="Birren B."/>
        </authorList>
    </citation>
    <scope>NUCLEOTIDE SEQUENCE [LARGE SCALE GENOMIC DNA]</scope>
    <source>
        <strain evidence="5 6">CBS 101466</strain>
    </source>
</reference>